<dbReference type="PANTHER" id="PTHR12304:SF46">
    <property type="entry name" value="INOSINE-ADENOSINE-GUANOSINE-NUCLEOSIDE HYDROLASE"/>
    <property type="match status" value="1"/>
</dbReference>
<dbReference type="Gene3D" id="3.90.245.10">
    <property type="entry name" value="Ribonucleoside hydrolase-like"/>
    <property type="match status" value="1"/>
</dbReference>
<keyword evidence="3" id="KW-0732">Signal</keyword>
<keyword evidence="6" id="KW-1185">Reference proteome</keyword>
<reference evidence="5 6" key="2">
    <citation type="journal article" date="2011" name="Mol. Biol. Evol.">
        <title>Unity in variety--the pan-genome of the Chlamydiae.</title>
        <authorList>
            <person name="Collingro A."/>
            <person name="Tischler P."/>
            <person name="Weinmaier T."/>
            <person name="Penz T."/>
            <person name="Heinz E."/>
            <person name="Brunham R.C."/>
            <person name="Read T.D."/>
            <person name="Bavoil P.M."/>
            <person name="Sachse K."/>
            <person name="Kahane S."/>
            <person name="Friedman M.G."/>
            <person name="Rattei T."/>
            <person name="Myers G.S."/>
            <person name="Horn M."/>
        </authorList>
    </citation>
    <scope>NUCLEOTIDE SEQUENCE [LARGE SCALE GENOMIC DNA]</scope>
    <source>
        <strain evidence="6">ATCC VR-1471 / Z</strain>
    </source>
</reference>
<dbReference type="GO" id="GO:0006152">
    <property type="term" value="P:purine nucleoside catabolic process"/>
    <property type="evidence" value="ECO:0007669"/>
    <property type="project" value="TreeGrafter"/>
</dbReference>
<accession>F8L8H1</accession>
<feature type="signal peptide" evidence="3">
    <location>
        <begin position="1"/>
        <end position="20"/>
    </location>
</feature>
<dbReference type="GO" id="GO:0008477">
    <property type="term" value="F:purine nucleosidase activity"/>
    <property type="evidence" value="ECO:0007669"/>
    <property type="project" value="TreeGrafter"/>
</dbReference>
<dbReference type="KEGG" id="sng:SNE_A12190"/>
<dbReference type="PANTHER" id="PTHR12304">
    <property type="entry name" value="INOSINE-URIDINE PREFERRING NUCLEOSIDE HYDROLASE"/>
    <property type="match status" value="1"/>
</dbReference>
<keyword evidence="2" id="KW-0326">Glycosidase</keyword>
<dbReference type="InterPro" id="IPR036452">
    <property type="entry name" value="Ribo_hydro-like"/>
</dbReference>
<dbReference type="OrthoDB" id="9797882at2"/>
<feature type="domain" description="Inosine/uridine-preferring nucleoside hydrolase" evidence="4">
    <location>
        <begin position="34"/>
        <end position="331"/>
    </location>
</feature>
<sequence length="351" mass="39067">MLSRITFFLVAFLTTLSSLYSDLSVKHTEHPFSVVIDTDCDLDDMLAIVYLVKNPRAEVKGITTVGDGISHWEYGAQNVLNVLELIGHPRIPVSFGARDSLSPVGSYPPSWRQQADMMSGIKLPQSSVRPIAEKGADFIIDIATKHEEKLTLLCIGPLTNIALAIEKKPEIKDKIERIFIMGGALLSPGNIEGKPMGFKNRVAEYNIFLDAKAAQDVFDSGIPIILVPLDVVEHASAKPFYDMLAENRKTPAANLVYEILKPSVKNKKRMREFLWDPVTAVLFTNPNIAQYRDLKIVVNLRKGPEYGRLIMGSKGTPVQVVTQIDTDTFYDIFLKTLNRPPNLHANHSQAL</sequence>
<evidence type="ECO:0000259" key="4">
    <source>
        <dbReference type="Pfam" id="PF01156"/>
    </source>
</evidence>
<dbReference type="InterPro" id="IPR023186">
    <property type="entry name" value="IUNH"/>
</dbReference>
<dbReference type="InterPro" id="IPR001910">
    <property type="entry name" value="Inosine/uridine_hydrolase_dom"/>
</dbReference>
<evidence type="ECO:0000313" key="6">
    <source>
        <dbReference type="Proteomes" id="UP000000496"/>
    </source>
</evidence>
<protein>
    <recommendedName>
        <fullName evidence="4">Inosine/uridine-preferring nucleoside hydrolase domain-containing protein</fullName>
    </recommendedName>
</protein>
<proteinExistence type="predicted"/>
<dbReference type="HOGENOM" id="CLU_036838_4_0_0"/>
<evidence type="ECO:0000256" key="3">
    <source>
        <dbReference type="SAM" id="SignalP"/>
    </source>
</evidence>
<dbReference type="GO" id="GO:0005829">
    <property type="term" value="C:cytosol"/>
    <property type="evidence" value="ECO:0007669"/>
    <property type="project" value="TreeGrafter"/>
</dbReference>
<evidence type="ECO:0000313" key="5">
    <source>
        <dbReference type="EMBL" id="CCB89096.1"/>
    </source>
</evidence>
<keyword evidence="1" id="KW-0378">Hydrolase</keyword>
<dbReference type="Pfam" id="PF01156">
    <property type="entry name" value="IU_nuc_hydro"/>
    <property type="match status" value="1"/>
</dbReference>
<name>F8L8H1_SIMNZ</name>
<dbReference type="eggNOG" id="COG1957">
    <property type="taxonomic scope" value="Bacteria"/>
</dbReference>
<dbReference type="RefSeq" id="WP_013943563.1">
    <property type="nucleotide sequence ID" value="NC_015713.1"/>
</dbReference>
<gene>
    <name evidence="5" type="ordered locus">SNE_A12190</name>
</gene>
<dbReference type="AlphaFoldDB" id="F8L8H1"/>
<dbReference type="SUPFAM" id="SSF53590">
    <property type="entry name" value="Nucleoside hydrolase"/>
    <property type="match status" value="1"/>
</dbReference>
<dbReference type="STRING" id="331113.SNE_A12190"/>
<dbReference type="Proteomes" id="UP000000496">
    <property type="component" value="Chromosome gsn.131"/>
</dbReference>
<feature type="chain" id="PRO_5003374256" description="Inosine/uridine-preferring nucleoside hydrolase domain-containing protein" evidence="3">
    <location>
        <begin position="21"/>
        <end position="351"/>
    </location>
</feature>
<dbReference type="EMBL" id="FR872582">
    <property type="protein sequence ID" value="CCB89096.1"/>
    <property type="molecule type" value="Genomic_DNA"/>
</dbReference>
<organism evidence="5 6">
    <name type="scientific">Simkania negevensis (strain ATCC VR-1471 / DSM 27360 / Z)</name>
    <dbReference type="NCBI Taxonomy" id="331113"/>
    <lineage>
        <taxon>Bacteria</taxon>
        <taxon>Pseudomonadati</taxon>
        <taxon>Chlamydiota</taxon>
        <taxon>Chlamydiia</taxon>
        <taxon>Parachlamydiales</taxon>
        <taxon>Simkaniaceae</taxon>
        <taxon>Simkania</taxon>
    </lineage>
</organism>
<evidence type="ECO:0000256" key="1">
    <source>
        <dbReference type="ARBA" id="ARBA00022801"/>
    </source>
</evidence>
<reference key="1">
    <citation type="journal article" date="2011" name="Mol. Biol. Evol.">
        <title>Unity in variety -- the pan-genome of the Chlamydiae.</title>
        <authorList>
            <person name="Collingro A."/>
            <person name="Tischler P."/>
            <person name="Weinmaier T."/>
            <person name="Penz T."/>
            <person name="Heinz E."/>
            <person name="Brunham R.C."/>
            <person name="Read T.D."/>
            <person name="Bavoil P.M."/>
            <person name="Sachse K."/>
            <person name="Kahane S."/>
            <person name="Friedman M.G."/>
            <person name="Rattei T."/>
            <person name="Myers G.S.A."/>
            <person name="Horn M."/>
        </authorList>
    </citation>
    <scope>NUCLEOTIDE SEQUENCE</scope>
    <source>
        <strain>Z</strain>
    </source>
</reference>
<evidence type="ECO:0000256" key="2">
    <source>
        <dbReference type="ARBA" id="ARBA00023295"/>
    </source>
</evidence>